<evidence type="ECO:0000313" key="12">
    <source>
        <dbReference type="Proteomes" id="UP001598138"/>
    </source>
</evidence>
<evidence type="ECO:0000256" key="5">
    <source>
        <dbReference type="ARBA" id="ARBA00022741"/>
    </source>
</evidence>
<evidence type="ECO:0000256" key="3">
    <source>
        <dbReference type="ARBA" id="ARBA00022605"/>
    </source>
</evidence>
<comment type="similarity">
    <text evidence="9">Belongs to the acetylglutamate kinase family. ArgB subfamily.</text>
</comment>
<organism evidence="11 12">
    <name type="scientific">Aquirufa avitistagni</name>
    <dbReference type="NCBI Taxonomy" id="3104728"/>
    <lineage>
        <taxon>Bacteria</taxon>
        <taxon>Pseudomonadati</taxon>
        <taxon>Bacteroidota</taxon>
        <taxon>Cytophagia</taxon>
        <taxon>Cytophagales</taxon>
        <taxon>Flectobacillaceae</taxon>
        <taxon>Aquirufa</taxon>
    </lineage>
</organism>
<dbReference type="GO" id="GO:0003991">
    <property type="term" value="F:acetylglutamate kinase activity"/>
    <property type="evidence" value="ECO:0007669"/>
    <property type="project" value="UniProtKB-EC"/>
</dbReference>
<accession>A0ABW6D8G6</accession>
<dbReference type="Proteomes" id="UP001598138">
    <property type="component" value="Unassembled WGS sequence"/>
</dbReference>
<keyword evidence="12" id="KW-1185">Reference proteome</keyword>
<dbReference type="CDD" id="cd04238">
    <property type="entry name" value="AAK_NAGK-like"/>
    <property type="match status" value="1"/>
</dbReference>
<feature type="site" description="Transition state stabilizer" evidence="9">
    <location>
        <position position="225"/>
    </location>
</feature>
<dbReference type="RefSeq" id="WP_377981844.1">
    <property type="nucleotide sequence ID" value="NZ_JBBKXZ010000001.1"/>
</dbReference>
<dbReference type="InterPro" id="IPR037528">
    <property type="entry name" value="ArgB"/>
</dbReference>
<dbReference type="InterPro" id="IPR004662">
    <property type="entry name" value="AcgluKinase_fam"/>
</dbReference>
<dbReference type="InterPro" id="IPR001048">
    <property type="entry name" value="Asp/Glu/Uridylate_kinase"/>
</dbReference>
<keyword evidence="6 9" id="KW-0418">Kinase</keyword>
<reference evidence="11 12" key="1">
    <citation type="submission" date="2024-03" db="EMBL/GenBank/DDBJ databases">
        <title>Aquirufa genome sequencing.</title>
        <authorList>
            <person name="Pitt A."/>
            <person name="Hahn M.W."/>
        </authorList>
    </citation>
    <scope>NUCLEOTIDE SEQUENCE [LARGE SCALE GENOMIC DNA]</scope>
    <source>
        <strain evidence="11 12">OSTEICH-129V</strain>
    </source>
</reference>
<keyword evidence="4 9" id="KW-0808">Transferase</keyword>
<dbReference type="SUPFAM" id="SSF53633">
    <property type="entry name" value="Carbamate kinase-like"/>
    <property type="match status" value="1"/>
</dbReference>
<keyword evidence="3 9" id="KW-0028">Amino-acid biosynthesis</keyword>
<comment type="function">
    <text evidence="9">Catalyzes the ATP-dependent phosphorylation of N-acetyl-L-glutamate.</text>
</comment>
<dbReference type="PIRSF" id="PIRSF000728">
    <property type="entry name" value="NAGK"/>
    <property type="match status" value="1"/>
</dbReference>
<dbReference type="InterPro" id="IPR036393">
    <property type="entry name" value="AceGlu_kinase-like_sf"/>
</dbReference>
<evidence type="ECO:0000259" key="10">
    <source>
        <dbReference type="Pfam" id="PF00696"/>
    </source>
</evidence>
<proteinExistence type="inferred from homology"/>
<feature type="binding site" evidence="9">
    <location>
        <begin position="42"/>
        <end position="43"/>
    </location>
    <ligand>
        <name>substrate</name>
    </ligand>
</feature>
<keyword evidence="5 9" id="KW-0547">Nucleotide-binding</keyword>
<comment type="subcellular location">
    <subcellularLocation>
        <location evidence="9">Cytoplasm</location>
    </subcellularLocation>
</comment>
<evidence type="ECO:0000256" key="1">
    <source>
        <dbReference type="ARBA" id="ARBA00004828"/>
    </source>
</evidence>
<dbReference type="Gene3D" id="3.40.1160.10">
    <property type="entry name" value="Acetylglutamate kinase-like"/>
    <property type="match status" value="1"/>
</dbReference>
<evidence type="ECO:0000256" key="8">
    <source>
        <dbReference type="ARBA" id="ARBA00048141"/>
    </source>
</evidence>
<evidence type="ECO:0000256" key="7">
    <source>
        <dbReference type="ARBA" id="ARBA00022840"/>
    </source>
</evidence>
<comment type="catalytic activity">
    <reaction evidence="8 9">
        <text>N-acetyl-L-glutamate + ATP = N-acetyl-L-glutamyl 5-phosphate + ADP</text>
        <dbReference type="Rhea" id="RHEA:14629"/>
        <dbReference type="ChEBI" id="CHEBI:30616"/>
        <dbReference type="ChEBI" id="CHEBI:44337"/>
        <dbReference type="ChEBI" id="CHEBI:57936"/>
        <dbReference type="ChEBI" id="CHEBI:456216"/>
        <dbReference type="EC" id="2.7.2.8"/>
    </reaction>
</comment>
<keyword evidence="9" id="KW-0963">Cytoplasm</keyword>
<protein>
    <recommendedName>
        <fullName evidence="9">Acetylglutamate kinase</fullName>
        <ecNumber evidence="9">2.7.2.8</ecNumber>
    </recommendedName>
    <alternativeName>
        <fullName evidence="9">N-acetyl-L-glutamate 5-phosphotransferase</fullName>
    </alternativeName>
    <alternativeName>
        <fullName evidence="9">NAG kinase</fullName>
        <shortName evidence="9">NAGK</shortName>
    </alternativeName>
</protein>
<gene>
    <name evidence="9 11" type="primary">argB</name>
    <name evidence="11" type="ORF">U0R10_01150</name>
</gene>
<keyword evidence="7 9" id="KW-0067">ATP-binding</keyword>
<feature type="binding site" evidence="9">
    <location>
        <position position="159"/>
    </location>
    <ligand>
        <name>substrate</name>
    </ligand>
</feature>
<dbReference type="NCBIfam" id="TIGR00761">
    <property type="entry name" value="argB"/>
    <property type="match status" value="1"/>
</dbReference>
<evidence type="ECO:0000313" key="11">
    <source>
        <dbReference type="EMBL" id="MFD3393216.1"/>
    </source>
</evidence>
<name>A0ABW6D8G6_9BACT</name>
<feature type="binding site" evidence="9">
    <location>
        <position position="64"/>
    </location>
    <ligand>
        <name>substrate</name>
    </ligand>
</feature>
<keyword evidence="2 9" id="KW-0055">Arginine biosynthesis</keyword>
<dbReference type="PANTHER" id="PTHR23342">
    <property type="entry name" value="N-ACETYLGLUTAMATE SYNTHASE"/>
    <property type="match status" value="1"/>
</dbReference>
<dbReference type="EC" id="2.7.2.8" evidence="9"/>
<dbReference type="PANTHER" id="PTHR23342:SF0">
    <property type="entry name" value="N-ACETYLGLUTAMATE SYNTHASE, MITOCHONDRIAL"/>
    <property type="match status" value="1"/>
</dbReference>
<evidence type="ECO:0000256" key="9">
    <source>
        <dbReference type="HAMAP-Rule" id="MF_00082"/>
    </source>
</evidence>
<evidence type="ECO:0000256" key="4">
    <source>
        <dbReference type="ARBA" id="ARBA00022679"/>
    </source>
</evidence>
<comment type="pathway">
    <text evidence="1 9">Amino-acid biosynthesis; L-arginine biosynthesis; N(2)-acetyl-L-ornithine from L-glutamate: step 2/4.</text>
</comment>
<evidence type="ECO:0000256" key="2">
    <source>
        <dbReference type="ARBA" id="ARBA00022571"/>
    </source>
</evidence>
<feature type="domain" description="Aspartate/glutamate/uridylate kinase" evidence="10">
    <location>
        <begin position="9"/>
        <end position="243"/>
    </location>
</feature>
<comment type="caution">
    <text evidence="11">The sequence shown here is derived from an EMBL/GenBank/DDBJ whole genome shotgun (WGS) entry which is preliminary data.</text>
</comment>
<dbReference type="HAMAP" id="MF_00082">
    <property type="entry name" value="ArgB"/>
    <property type="match status" value="1"/>
</dbReference>
<dbReference type="EMBL" id="JBBKXZ010000001">
    <property type="protein sequence ID" value="MFD3393216.1"/>
    <property type="molecule type" value="Genomic_DNA"/>
</dbReference>
<dbReference type="Pfam" id="PF00696">
    <property type="entry name" value="AA_kinase"/>
    <property type="match status" value="1"/>
</dbReference>
<sequence>MKKQALHMVKIGGNIIDAPEALASFLANFASMPGPKLLVHGGGKIATSMAADLGIQSQMIDGRRVTDTESLRIVTMVYAGWINKSIVASLQALQCNAIGLTGPDGGFVVSKKRNPVPIDYGFVGDIEHVNAAGLRNLISAGLSPVFAPITADVSGQLLNTNADTMAQALAIALGAHFDVTLTYCFEKQGVLRDPSDDTSVIPQINQANFTQLKADGIVSAGMIPKLENALKAIDEGVQTVRLCHADFVSQPDKGTLIQA</sequence>
<evidence type="ECO:0000256" key="6">
    <source>
        <dbReference type="ARBA" id="ARBA00022777"/>
    </source>
</evidence>
<feature type="site" description="Transition state stabilizer" evidence="9">
    <location>
        <position position="10"/>
    </location>
</feature>